<proteinExistence type="inferred from homology"/>
<evidence type="ECO:0000256" key="12">
    <source>
        <dbReference type="PIRSR" id="PIRSR600246-2"/>
    </source>
</evidence>
<evidence type="ECO:0000256" key="2">
    <source>
        <dbReference type="ARBA" id="ARBA00022670"/>
    </source>
</evidence>
<name>A0A814P373_9BILA</name>
<evidence type="ECO:0000256" key="8">
    <source>
        <dbReference type="ARBA" id="ARBA00078726"/>
    </source>
</evidence>
<evidence type="ECO:0000313" key="15">
    <source>
        <dbReference type="Proteomes" id="UP000663864"/>
    </source>
</evidence>
<evidence type="ECO:0000256" key="10">
    <source>
        <dbReference type="ARBA" id="ARBA00080645"/>
    </source>
</evidence>
<dbReference type="InterPro" id="IPR000246">
    <property type="entry name" value="Peptidase_T2"/>
</dbReference>
<keyword evidence="3" id="KW-0378">Hydrolase</keyword>
<comment type="catalytic activity">
    <reaction evidence="5">
        <text>N(4)-(beta-N-acetyl-D-glucosaminyl)-L-asparagine + H2O = N-acetyl-beta-D-glucosaminylamine + L-aspartate + H(+)</text>
        <dbReference type="Rhea" id="RHEA:11544"/>
        <dbReference type="ChEBI" id="CHEBI:15377"/>
        <dbReference type="ChEBI" id="CHEBI:15378"/>
        <dbReference type="ChEBI" id="CHEBI:15947"/>
        <dbReference type="ChEBI" id="CHEBI:29991"/>
        <dbReference type="ChEBI" id="CHEBI:58080"/>
        <dbReference type="EC" id="3.5.1.26"/>
    </reaction>
</comment>
<evidence type="ECO:0000256" key="6">
    <source>
        <dbReference type="ARBA" id="ARBA00053295"/>
    </source>
</evidence>
<sequence length="332" mass="35414">MSTTEQVSSSSSSSPIVVTTWPFINATRNAFAKMMTSGATCLDAVEVGCRTCEDEQCDGSVGWGSHPAEDGETTLDALIIDGRTMSVGAVANLHRIKNAIGVARAVSQYSTHSLLVGESATKFAIEMGFKEEDLHSNGSIETWNKWKNGNCQPNFRRNVQPDPTTSCGPYTPKPQCDKEFSSHGQLPYGEHDTIGMVSLDSNGNMAAGGSTNGLQFKIPGRVSDTALIGSGAYVDNDVGGACATGDGDVMQRFVPSYHAVQLMRQGVAPDEACLDAIKRIAKFNPNFTGAVLALDKDGRYGAACHGMDSFPYSVMKQGWIDPEVLQIPCLKP</sequence>
<organism evidence="14 15">
    <name type="scientific">Rotaria sordida</name>
    <dbReference type="NCBI Taxonomy" id="392033"/>
    <lineage>
        <taxon>Eukaryota</taxon>
        <taxon>Metazoa</taxon>
        <taxon>Spiralia</taxon>
        <taxon>Gnathifera</taxon>
        <taxon>Rotifera</taxon>
        <taxon>Eurotatoria</taxon>
        <taxon>Bdelloidea</taxon>
        <taxon>Philodinida</taxon>
        <taxon>Philodinidae</taxon>
        <taxon>Rotaria</taxon>
    </lineage>
</organism>
<dbReference type="EMBL" id="CAJNOT010000872">
    <property type="protein sequence ID" value="CAF1099317.1"/>
    <property type="molecule type" value="Genomic_DNA"/>
</dbReference>
<feature type="site" description="Cleavage; by autolysis" evidence="13">
    <location>
        <begin position="192"/>
        <end position="193"/>
    </location>
</feature>
<dbReference type="Gene3D" id="3.60.20.30">
    <property type="entry name" value="(Glycosyl)asparaginase"/>
    <property type="match status" value="1"/>
</dbReference>
<dbReference type="SUPFAM" id="SSF56235">
    <property type="entry name" value="N-terminal nucleophile aminohydrolases (Ntn hydrolases)"/>
    <property type="match status" value="1"/>
</dbReference>
<accession>A0A814P373</accession>
<evidence type="ECO:0000256" key="13">
    <source>
        <dbReference type="PIRSR" id="PIRSR600246-3"/>
    </source>
</evidence>
<dbReference type="AlphaFoldDB" id="A0A814P373"/>
<dbReference type="InterPro" id="IPR029055">
    <property type="entry name" value="Ntn_hydrolases_N"/>
</dbReference>
<keyword evidence="2" id="KW-0645">Protease</keyword>
<dbReference type="Proteomes" id="UP000663864">
    <property type="component" value="Unassembled WGS sequence"/>
</dbReference>
<evidence type="ECO:0000256" key="5">
    <source>
        <dbReference type="ARBA" id="ARBA00050421"/>
    </source>
</evidence>
<feature type="binding site" evidence="12">
    <location>
        <begin position="221"/>
        <end position="224"/>
    </location>
    <ligand>
        <name>substrate</name>
    </ligand>
</feature>
<evidence type="ECO:0000256" key="4">
    <source>
        <dbReference type="ARBA" id="ARBA00022813"/>
    </source>
</evidence>
<dbReference type="PANTHER" id="PTHR10188">
    <property type="entry name" value="L-ASPARAGINASE"/>
    <property type="match status" value="1"/>
</dbReference>
<feature type="binding site" evidence="12">
    <location>
        <begin position="244"/>
        <end position="247"/>
    </location>
    <ligand>
        <name>substrate</name>
    </ligand>
</feature>
<dbReference type="GO" id="GO:0005737">
    <property type="term" value="C:cytoplasm"/>
    <property type="evidence" value="ECO:0007669"/>
    <property type="project" value="TreeGrafter"/>
</dbReference>
<comment type="similarity">
    <text evidence="1">Belongs to the Ntn-hydrolase family.</text>
</comment>
<dbReference type="GO" id="GO:0008233">
    <property type="term" value="F:peptidase activity"/>
    <property type="evidence" value="ECO:0007669"/>
    <property type="project" value="UniProtKB-KW"/>
</dbReference>
<feature type="active site" description="Nucleophile" evidence="11">
    <location>
        <position position="193"/>
    </location>
</feature>
<dbReference type="GO" id="GO:0006508">
    <property type="term" value="P:proteolysis"/>
    <property type="evidence" value="ECO:0007669"/>
    <property type="project" value="UniProtKB-KW"/>
</dbReference>
<gene>
    <name evidence="14" type="ORF">ZHD862_LOCUS17509</name>
</gene>
<evidence type="ECO:0000256" key="1">
    <source>
        <dbReference type="ARBA" id="ARBA00010872"/>
    </source>
</evidence>
<dbReference type="Pfam" id="PF01112">
    <property type="entry name" value="Asparaginase_2"/>
    <property type="match status" value="1"/>
</dbReference>
<protein>
    <recommendedName>
        <fullName evidence="7">N(4)-(beta-N-acetylglucosaminyl)-L-asparaginase</fullName>
        <ecNumber evidence="7">3.5.1.26</ecNumber>
    </recommendedName>
    <alternativeName>
        <fullName evidence="9">Aspartylglucosaminidase</fullName>
    </alternativeName>
    <alternativeName>
        <fullName evidence="8">Glycosylasparaginase</fullName>
    </alternativeName>
    <alternativeName>
        <fullName evidence="10">N4-(N-acetyl-beta-glucosaminyl)-L-asparagine amidase</fullName>
    </alternativeName>
</protein>
<dbReference type="PANTHER" id="PTHR10188:SF6">
    <property type="entry name" value="N(4)-(BETA-N-ACETYLGLUCOSAMINYL)-L-ASPARAGINASE"/>
    <property type="match status" value="1"/>
</dbReference>
<evidence type="ECO:0000256" key="7">
    <source>
        <dbReference type="ARBA" id="ARBA00066729"/>
    </source>
</evidence>
<dbReference type="FunFam" id="3.60.20.30:FF:000003">
    <property type="entry name" value="N(4)-(Beta-N-acetylglucosaminyl)-L-asparaginase isoform X1"/>
    <property type="match status" value="1"/>
</dbReference>
<evidence type="ECO:0000256" key="11">
    <source>
        <dbReference type="PIRSR" id="PIRSR600246-1"/>
    </source>
</evidence>
<evidence type="ECO:0000256" key="9">
    <source>
        <dbReference type="ARBA" id="ARBA00079301"/>
    </source>
</evidence>
<reference evidence="14" key="1">
    <citation type="submission" date="2021-02" db="EMBL/GenBank/DDBJ databases">
        <authorList>
            <person name="Nowell W R."/>
        </authorList>
    </citation>
    <scope>NUCLEOTIDE SEQUENCE</scope>
</reference>
<comment type="function">
    <text evidence="6">Cleaves the GlcNAc-Asn bond which joins oligosaccharides to the peptide of asparagine-linked glycoproteins.</text>
</comment>
<dbReference type="CDD" id="cd04513">
    <property type="entry name" value="Glycosylasparaginase"/>
    <property type="match status" value="1"/>
</dbReference>
<keyword evidence="4" id="KW-0068">Autocatalytic cleavage</keyword>
<dbReference type="GO" id="GO:0003948">
    <property type="term" value="F:N4-(beta-N-acetylglucosaminyl)-L-asparaginase activity"/>
    <property type="evidence" value="ECO:0007669"/>
    <property type="project" value="UniProtKB-EC"/>
</dbReference>
<evidence type="ECO:0000256" key="3">
    <source>
        <dbReference type="ARBA" id="ARBA00022801"/>
    </source>
</evidence>
<evidence type="ECO:0000313" key="14">
    <source>
        <dbReference type="EMBL" id="CAF1099317.1"/>
    </source>
</evidence>
<dbReference type="EC" id="3.5.1.26" evidence="7"/>
<comment type="caution">
    <text evidence="14">The sequence shown here is derived from an EMBL/GenBank/DDBJ whole genome shotgun (WGS) entry which is preliminary data.</text>
</comment>